<organism evidence="7 9">
    <name type="scientific">Tepidimonas ignava</name>
    <dbReference type="NCBI Taxonomy" id="114249"/>
    <lineage>
        <taxon>Bacteria</taxon>
        <taxon>Pseudomonadati</taxon>
        <taxon>Pseudomonadota</taxon>
        <taxon>Betaproteobacteria</taxon>
        <taxon>Burkholderiales</taxon>
        <taxon>Tepidimonas</taxon>
    </lineage>
</organism>
<keyword evidence="10" id="KW-1185">Reference proteome</keyword>
<evidence type="ECO:0000256" key="1">
    <source>
        <dbReference type="ARBA" id="ARBA00001974"/>
    </source>
</evidence>
<dbReference type="GO" id="GO:0003973">
    <property type="term" value="F:(S)-2-hydroxy-acid oxidase activity"/>
    <property type="evidence" value="ECO:0007669"/>
    <property type="project" value="UniProtKB-EC"/>
</dbReference>
<evidence type="ECO:0000256" key="2">
    <source>
        <dbReference type="ARBA" id="ARBA00022630"/>
    </source>
</evidence>
<dbReference type="InterPro" id="IPR036188">
    <property type="entry name" value="FAD/NAD-bd_sf"/>
</dbReference>
<dbReference type="EC" id="1.1.3.15" evidence="8"/>
<dbReference type="EMBL" id="VJNC01000001">
    <property type="protein sequence ID" value="TSE24048.1"/>
    <property type="molecule type" value="Genomic_DNA"/>
</dbReference>
<dbReference type="Proteomes" id="UP000295536">
    <property type="component" value="Unassembled WGS sequence"/>
</dbReference>
<dbReference type="OrthoDB" id="9801699at2"/>
<evidence type="ECO:0000256" key="3">
    <source>
        <dbReference type="ARBA" id="ARBA00022827"/>
    </source>
</evidence>
<evidence type="ECO:0000313" key="10">
    <source>
        <dbReference type="Proteomes" id="UP000315577"/>
    </source>
</evidence>
<evidence type="ECO:0000259" key="6">
    <source>
        <dbReference type="Pfam" id="PF01266"/>
    </source>
</evidence>
<protein>
    <submittedName>
        <fullName evidence="7">L-2-hydroxyglutarate oxidase LhgO</fullName>
        <ecNumber evidence="8">1.1.3.15</ecNumber>
    </submittedName>
</protein>
<dbReference type="GO" id="GO:0047545">
    <property type="term" value="F:(S)-2-hydroxyglutarate dehydrogenase activity"/>
    <property type="evidence" value="ECO:0007669"/>
    <property type="project" value="TreeGrafter"/>
</dbReference>
<sequence>MDRVGALVVGAGVIGLAVARALAQAGREVVVLERATAIGTGVSSRSSEVIHAGLYYTPGSWKARLCVRGKALLYDYAQRSGVGHRCCGKLVVAAEAADEATLEGLARRAAANGVPVQPLDAAQVQRRAPALRAAAALWSPTTGIVDSHALMQALHADVQRAGGVVALGSVFEGAEPIGARGEGGWRVHGHTLAGEAFALQADVLVNAAGLWACHVARAVQGPPPQAWPRPRYAKGHYFALRGAAPVDCLVYPVPRDAWLGVHLTLDLGGQARFGPDLQWLPDASPQTLTYDVDGTRQAAFEAAIRRYWPGLPADALQPAYAGIRPKIHGPDEPAPDFAPVGPEQHGWAGLVHLLGFESPGLTSALAVGEVVATLLA</sequence>
<dbReference type="Proteomes" id="UP000315577">
    <property type="component" value="Unassembled WGS sequence"/>
</dbReference>
<keyword evidence="3" id="KW-0274">FAD</keyword>
<dbReference type="PANTHER" id="PTHR43104">
    <property type="entry name" value="L-2-HYDROXYGLUTARATE DEHYDROGENASE, MITOCHONDRIAL"/>
    <property type="match status" value="1"/>
</dbReference>
<comment type="similarity">
    <text evidence="5">Belongs to the L2HGDH family.</text>
</comment>
<reference evidence="8 10" key="2">
    <citation type="submission" date="2019-07" db="EMBL/GenBank/DDBJ databases">
        <title>Tepidimonas ignava SPS-1037 draft genome.</title>
        <authorList>
            <person name="Da Costa M.S."/>
            <person name="Froufe H.J.C."/>
            <person name="Egas C."/>
            <person name="Albuquerque L."/>
        </authorList>
    </citation>
    <scope>NUCLEOTIDE SEQUENCE [LARGE SCALE GENOMIC DNA]</scope>
    <source>
        <strain evidence="8 10">SPS-1037</strain>
    </source>
</reference>
<gene>
    <name evidence="8" type="primary">lhgO</name>
    <name evidence="7" type="ORF">EDC36_10884</name>
    <name evidence="8" type="ORF">Tigna_00047</name>
</gene>
<keyword evidence="2" id="KW-0285">Flavoprotein</keyword>
<comment type="caution">
    <text evidence="7">The sequence shown here is derived from an EMBL/GenBank/DDBJ whole genome shotgun (WGS) entry which is preliminary data.</text>
</comment>
<accession>A0A4V6NZC0</accession>
<proteinExistence type="inferred from homology"/>
<dbReference type="Gene3D" id="3.50.50.60">
    <property type="entry name" value="FAD/NAD(P)-binding domain"/>
    <property type="match status" value="1"/>
</dbReference>
<evidence type="ECO:0000313" key="7">
    <source>
        <dbReference type="EMBL" id="TCS97677.1"/>
    </source>
</evidence>
<dbReference type="SUPFAM" id="SSF51905">
    <property type="entry name" value="FAD/NAD(P)-binding domain"/>
    <property type="match status" value="1"/>
</dbReference>
<name>A0A4V6NZC0_9BURK</name>
<dbReference type="EMBL" id="SMAH01000008">
    <property type="protein sequence ID" value="TCS97677.1"/>
    <property type="molecule type" value="Genomic_DNA"/>
</dbReference>
<dbReference type="PANTHER" id="PTHR43104:SF4">
    <property type="entry name" value="L-2-HYDROXYGLUTARATE DEHYDROGENASE, MITOCHONDRIAL"/>
    <property type="match status" value="1"/>
</dbReference>
<feature type="domain" description="FAD dependent oxidoreductase" evidence="6">
    <location>
        <begin position="7"/>
        <end position="373"/>
    </location>
</feature>
<dbReference type="RefSeq" id="WP_132962670.1">
    <property type="nucleotide sequence ID" value="NZ_JBKBMZ010000002.1"/>
</dbReference>
<keyword evidence="4 8" id="KW-0560">Oxidoreductase</keyword>
<dbReference type="InterPro" id="IPR006076">
    <property type="entry name" value="FAD-dep_OxRdtase"/>
</dbReference>
<dbReference type="AlphaFoldDB" id="A0A4V6NZC0"/>
<dbReference type="Pfam" id="PF01266">
    <property type="entry name" value="DAO"/>
    <property type="match status" value="1"/>
</dbReference>
<evidence type="ECO:0000256" key="5">
    <source>
        <dbReference type="ARBA" id="ARBA00037941"/>
    </source>
</evidence>
<comment type="cofactor">
    <cofactor evidence="1">
        <name>FAD</name>
        <dbReference type="ChEBI" id="CHEBI:57692"/>
    </cofactor>
</comment>
<evidence type="ECO:0000313" key="8">
    <source>
        <dbReference type="EMBL" id="TSE24048.1"/>
    </source>
</evidence>
<evidence type="ECO:0000313" key="9">
    <source>
        <dbReference type="Proteomes" id="UP000295536"/>
    </source>
</evidence>
<reference evidence="7 9" key="1">
    <citation type="submission" date="2019-03" db="EMBL/GenBank/DDBJ databases">
        <title>Genomic Encyclopedia of Type Strains, Phase IV (KMG-IV): sequencing the most valuable type-strain genomes for metagenomic binning, comparative biology and taxonomic classification.</title>
        <authorList>
            <person name="Goeker M."/>
        </authorList>
    </citation>
    <scope>NUCLEOTIDE SEQUENCE [LARGE SCALE GENOMIC DNA]</scope>
    <source>
        <strain evidence="7 9">DSM 12034</strain>
    </source>
</reference>
<evidence type="ECO:0000256" key="4">
    <source>
        <dbReference type="ARBA" id="ARBA00023002"/>
    </source>
</evidence>
<dbReference type="Gene3D" id="3.30.9.10">
    <property type="entry name" value="D-Amino Acid Oxidase, subunit A, domain 2"/>
    <property type="match status" value="1"/>
</dbReference>